<proteinExistence type="inferred from homology"/>
<gene>
    <name evidence="12" type="primary">htpX</name>
    <name evidence="14" type="ORF">TPSD3_02625</name>
</gene>
<dbReference type="PANTHER" id="PTHR43221">
    <property type="entry name" value="PROTEASE HTPX"/>
    <property type="match status" value="1"/>
</dbReference>
<feature type="transmembrane region" description="Helical" evidence="12">
    <location>
        <begin position="183"/>
        <end position="205"/>
    </location>
</feature>
<comment type="subcellular location">
    <subcellularLocation>
        <location evidence="1 12">Cell membrane</location>
        <topology evidence="1 12">Multi-pass membrane protein</topology>
    </subcellularLocation>
</comment>
<protein>
    <recommendedName>
        <fullName evidence="12">Protease HtpX</fullName>
        <ecNumber evidence="12">3.4.24.-</ecNumber>
    </recommendedName>
    <alternativeName>
        <fullName evidence="12">Heat shock protein HtpX</fullName>
    </alternativeName>
</protein>
<evidence type="ECO:0000256" key="2">
    <source>
        <dbReference type="ARBA" id="ARBA00009779"/>
    </source>
</evidence>
<evidence type="ECO:0000256" key="4">
    <source>
        <dbReference type="ARBA" id="ARBA00022670"/>
    </source>
</evidence>
<feature type="binding site" evidence="12">
    <location>
        <position position="136"/>
    </location>
    <ligand>
        <name>Zn(2+)</name>
        <dbReference type="ChEBI" id="CHEBI:29105"/>
        <note>catalytic</note>
    </ligand>
</feature>
<evidence type="ECO:0000313" key="14">
    <source>
        <dbReference type="EMBL" id="OUD15440.1"/>
    </source>
</evidence>
<dbReference type="AlphaFoldDB" id="A0A251XBH2"/>
<comment type="similarity">
    <text evidence="2 12">Belongs to the peptidase M48B family.</text>
</comment>
<evidence type="ECO:0000256" key="3">
    <source>
        <dbReference type="ARBA" id="ARBA00022475"/>
    </source>
</evidence>
<dbReference type="InterPro" id="IPR050083">
    <property type="entry name" value="HtpX_protease"/>
</dbReference>
<sequence>MKRITLFLLTNIAIVLLLGIIARIFGIYSNGLIASALLFGMGGAFISLLISKWMAKKATNARVIEQPRSNEERWLVETVRRQAQQAGIGMPEVAIYESQEVNAFATGANQNNALVAVSRGLLERMSQDEIEAVLAHEVSHVANGDMITMALIQGVVNTFVILLARLVGSIVASNSRGNGHAVYALTSFIAEIIFGLLAMPIVMWFSRYREFHADAGAAKLAGSQKMIAALRCLQTVSAGQLPEQLSAFGINSSPSRDFIRKLFSSHPPLEERIAALQNR</sequence>
<accession>A0A251XBH2</accession>
<dbReference type="EMBL" id="MSLT01000006">
    <property type="protein sequence ID" value="OUD15440.1"/>
    <property type="molecule type" value="Genomic_DNA"/>
</dbReference>
<dbReference type="Gene3D" id="3.30.2010.10">
    <property type="entry name" value="Metalloproteases ('zincins'), catalytic domain"/>
    <property type="match status" value="1"/>
</dbReference>
<evidence type="ECO:0000313" key="15">
    <source>
        <dbReference type="Proteomes" id="UP000194798"/>
    </source>
</evidence>
<dbReference type="InterPro" id="IPR022919">
    <property type="entry name" value="Pept_M48_protease_HtpX"/>
</dbReference>
<comment type="caution">
    <text evidence="14">The sequence shown here is derived from an EMBL/GenBank/DDBJ whole genome shotgun (WGS) entry which is preliminary data.</text>
</comment>
<keyword evidence="4 12" id="KW-0645">Protease</keyword>
<dbReference type="GO" id="GO:0005886">
    <property type="term" value="C:plasma membrane"/>
    <property type="evidence" value="ECO:0007669"/>
    <property type="project" value="UniProtKB-SubCell"/>
</dbReference>
<organism evidence="14 15">
    <name type="scientific">Thioflexithrix psekupsensis</name>
    <dbReference type="NCBI Taxonomy" id="1570016"/>
    <lineage>
        <taxon>Bacteria</taxon>
        <taxon>Pseudomonadati</taxon>
        <taxon>Pseudomonadota</taxon>
        <taxon>Gammaproteobacteria</taxon>
        <taxon>Thiotrichales</taxon>
        <taxon>Thioflexithrix</taxon>
    </lineage>
</organism>
<dbReference type="EC" id="3.4.24.-" evidence="12"/>
<evidence type="ECO:0000256" key="8">
    <source>
        <dbReference type="ARBA" id="ARBA00022833"/>
    </source>
</evidence>
<feature type="transmembrane region" description="Helical" evidence="12">
    <location>
        <begin position="150"/>
        <end position="171"/>
    </location>
</feature>
<evidence type="ECO:0000256" key="1">
    <source>
        <dbReference type="ARBA" id="ARBA00004651"/>
    </source>
</evidence>
<dbReference type="HAMAP" id="MF_00188">
    <property type="entry name" value="Pept_M48_protease_HtpX"/>
    <property type="match status" value="1"/>
</dbReference>
<keyword evidence="15" id="KW-1185">Reference proteome</keyword>
<dbReference type="GO" id="GO:0006508">
    <property type="term" value="P:proteolysis"/>
    <property type="evidence" value="ECO:0007669"/>
    <property type="project" value="UniProtKB-KW"/>
</dbReference>
<dbReference type="Proteomes" id="UP000194798">
    <property type="component" value="Unassembled WGS sequence"/>
</dbReference>
<dbReference type="PANTHER" id="PTHR43221:SF1">
    <property type="entry name" value="PROTEASE HTPX"/>
    <property type="match status" value="1"/>
</dbReference>
<dbReference type="NCBIfam" id="NF003965">
    <property type="entry name" value="PRK05457.1"/>
    <property type="match status" value="1"/>
</dbReference>
<keyword evidence="6 12" id="KW-0479">Metal-binding</keyword>
<dbReference type="GO" id="GO:0004222">
    <property type="term" value="F:metalloendopeptidase activity"/>
    <property type="evidence" value="ECO:0007669"/>
    <property type="project" value="UniProtKB-UniRule"/>
</dbReference>
<name>A0A251XBH2_9GAMM</name>
<evidence type="ECO:0000256" key="6">
    <source>
        <dbReference type="ARBA" id="ARBA00022723"/>
    </source>
</evidence>
<feature type="domain" description="Peptidase M48" evidence="13">
    <location>
        <begin position="70"/>
        <end position="279"/>
    </location>
</feature>
<feature type="transmembrane region" description="Helical" evidence="12">
    <location>
        <begin position="32"/>
        <end position="50"/>
    </location>
</feature>
<evidence type="ECO:0000259" key="13">
    <source>
        <dbReference type="Pfam" id="PF01435"/>
    </source>
</evidence>
<comment type="cofactor">
    <cofactor evidence="12">
        <name>Zn(2+)</name>
        <dbReference type="ChEBI" id="CHEBI:29105"/>
    </cofactor>
    <text evidence="12">Binds 1 zinc ion per subunit.</text>
</comment>
<evidence type="ECO:0000256" key="9">
    <source>
        <dbReference type="ARBA" id="ARBA00022989"/>
    </source>
</evidence>
<feature type="active site" evidence="12">
    <location>
        <position position="137"/>
    </location>
</feature>
<feature type="binding site" evidence="12">
    <location>
        <position position="140"/>
    </location>
    <ligand>
        <name>Zn(2+)</name>
        <dbReference type="ChEBI" id="CHEBI:29105"/>
        <note>catalytic</note>
    </ligand>
</feature>
<keyword evidence="10 12" id="KW-0482">Metalloprotease</keyword>
<dbReference type="RefSeq" id="WP_176329701.1">
    <property type="nucleotide sequence ID" value="NZ_MSLT01000006.1"/>
</dbReference>
<evidence type="ECO:0000256" key="11">
    <source>
        <dbReference type="ARBA" id="ARBA00023136"/>
    </source>
</evidence>
<feature type="transmembrane region" description="Helical" evidence="12">
    <location>
        <begin position="7"/>
        <end position="26"/>
    </location>
</feature>
<keyword evidence="7 12" id="KW-0378">Hydrolase</keyword>
<evidence type="ECO:0000256" key="12">
    <source>
        <dbReference type="HAMAP-Rule" id="MF_00188"/>
    </source>
</evidence>
<dbReference type="CDD" id="cd07335">
    <property type="entry name" value="M48B_HtpX_like"/>
    <property type="match status" value="1"/>
</dbReference>
<reference evidence="14 15" key="1">
    <citation type="submission" date="2016-12" db="EMBL/GenBank/DDBJ databases">
        <title>Thioflexothrix psekupsii D3 genome sequencing and assembly.</title>
        <authorList>
            <person name="Fomenkov A."/>
            <person name="Vincze T."/>
            <person name="Grabovich M."/>
            <person name="Anton B.P."/>
            <person name="Dubinina G."/>
            <person name="Orlova M."/>
            <person name="Belousova E."/>
            <person name="Roberts R.J."/>
        </authorList>
    </citation>
    <scope>NUCLEOTIDE SEQUENCE [LARGE SCALE GENOMIC DNA]</scope>
    <source>
        <strain evidence="14">D3</strain>
    </source>
</reference>
<dbReference type="GO" id="GO:0008270">
    <property type="term" value="F:zinc ion binding"/>
    <property type="evidence" value="ECO:0007669"/>
    <property type="project" value="UniProtKB-UniRule"/>
</dbReference>
<evidence type="ECO:0000256" key="7">
    <source>
        <dbReference type="ARBA" id="ARBA00022801"/>
    </source>
</evidence>
<keyword evidence="3 12" id="KW-1003">Cell membrane</keyword>
<keyword evidence="12" id="KW-0346">Stress response</keyword>
<keyword evidence="11 12" id="KW-0472">Membrane</keyword>
<keyword evidence="5 12" id="KW-0812">Transmembrane</keyword>
<evidence type="ECO:0000256" key="10">
    <source>
        <dbReference type="ARBA" id="ARBA00023049"/>
    </source>
</evidence>
<keyword evidence="9 12" id="KW-1133">Transmembrane helix</keyword>
<keyword evidence="8 12" id="KW-0862">Zinc</keyword>
<feature type="binding site" evidence="12">
    <location>
        <position position="210"/>
    </location>
    <ligand>
        <name>Zn(2+)</name>
        <dbReference type="ChEBI" id="CHEBI:29105"/>
        <note>catalytic</note>
    </ligand>
</feature>
<dbReference type="Pfam" id="PF01435">
    <property type="entry name" value="Peptidase_M48"/>
    <property type="match status" value="1"/>
</dbReference>
<evidence type="ECO:0000256" key="5">
    <source>
        <dbReference type="ARBA" id="ARBA00022692"/>
    </source>
</evidence>
<dbReference type="InterPro" id="IPR001915">
    <property type="entry name" value="Peptidase_M48"/>
</dbReference>